<dbReference type="Proteomes" id="UP000434957">
    <property type="component" value="Unassembled WGS sequence"/>
</dbReference>
<evidence type="ECO:0000256" key="1">
    <source>
        <dbReference type="SAM" id="MobiDB-lite"/>
    </source>
</evidence>
<organism evidence="3 8">
    <name type="scientific">Phytophthora rubi</name>
    <dbReference type="NCBI Taxonomy" id="129364"/>
    <lineage>
        <taxon>Eukaryota</taxon>
        <taxon>Sar</taxon>
        <taxon>Stramenopiles</taxon>
        <taxon>Oomycota</taxon>
        <taxon>Peronosporomycetes</taxon>
        <taxon>Peronosporales</taxon>
        <taxon>Peronosporaceae</taxon>
        <taxon>Phytophthora</taxon>
    </lineage>
</organism>
<evidence type="ECO:0000313" key="4">
    <source>
        <dbReference type="EMBL" id="KAE9010380.1"/>
    </source>
</evidence>
<evidence type="ECO:0000313" key="7">
    <source>
        <dbReference type="Proteomes" id="UP000434957"/>
    </source>
</evidence>
<dbReference type="Proteomes" id="UP000429607">
    <property type="component" value="Unassembled WGS sequence"/>
</dbReference>
<dbReference type="AlphaFoldDB" id="A0A6A3KEL2"/>
<accession>A0A6A3KEL2</accession>
<dbReference type="EMBL" id="QXFT01001377">
    <property type="protein sequence ID" value="KAE9320271.1"/>
    <property type="molecule type" value="Genomic_DNA"/>
</dbReference>
<comment type="caution">
    <text evidence="3">The sequence shown here is derived from an EMBL/GenBank/DDBJ whole genome shotgun (WGS) entry which is preliminary data.</text>
</comment>
<gene>
    <name evidence="4" type="ORF">PR001_g16192</name>
    <name evidence="3" type="ORF">PR002_g17132</name>
    <name evidence="5" type="ORF">PR003_g17759</name>
</gene>
<keyword evidence="7" id="KW-1185">Reference proteome</keyword>
<evidence type="ECO:0000313" key="6">
    <source>
        <dbReference type="Proteomes" id="UP000429607"/>
    </source>
</evidence>
<evidence type="ECO:0000313" key="8">
    <source>
        <dbReference type="Proteomes" id="UP000435112"/>
    </source>
</evidence>
<evidence type="ECO:0000313" key="3">
    <source>
        <dbReference type="EMBL" id="KAE9004207.1"/>
    </source>
</evidence>
<keyword evidence="2" id="KW-1133">Transmembrane helix</keyword>
<name>A0A6A3KEL2_9STRA</name>
<dbReference type="EMBL" id="QXFU01001355">
    <property type="protein sequence ID" value="KAE9004207.1"/>
    <property type="molecule type" value="Genomic_DNA"/>
</dbReference>
<sequence>MVSIYVWVVIGAGALFVGYLAFVFIKMYLDDRERRQREAEGGGPYSSSSDNENGYLGLSAFRDSQGNDAGGLEFVREGVDKGGNNSAAASA</sequence>
<proteinExistence type="predicted"/>
<keyword evidence="2" id="KW-0472">Membrane</keyword>
<keyword evidence="2" id="KW-0812">Transmembrane</keyword>
<dbReference type="EMBL" id="QXFV01001263">
    <property type="protein sequence ID" value="KAE9010380.1"/>
    <property type="molecule type" value="Genomic_DNA"/>
</dbReference>
<evidence type="ECO:0000313" key="5">
    <source>
        <dbReference type="EMBL" id="KAE9320271.1"/>
    </source>
</evidence>
<feature type="region of interest" description="Disordered" evidence="1">
    <location>
        <begin position="36"/>
        <end position="91"/>
    </location>
</feature>
<evidence type="ECO:0000256" key="2">
    <source>
        <dbReference type="SAM" id="Phobius"/>
    </source>
</evidence>
<feature type="transmembrane region" description="Helical" evidence="2">
    <location>
        <begin position="6"/>
        <end position="29"/>
    </location>
</feature>
<protein>
    <submittedName>
        <fullName evidence="3">Uncharacterized protein</fullName>
    </submittedName>
</protein>
<reference evidence="6 8" key="1">
    <citation type="submission" date="2018-09" db="EMBL/GenBank/DDBJ databases">
        <title>Genomic investigation of the strawberry pathogen Phytophthora fragariae indicates pathogenicity is determined by transcriptional variation in three key races.</title>
        <authorList>
            <person name="Adams T.M."/>
            <person name="Armitage A.D."/>
            <person name="Sobczyk M.K."/>
            <person name="Bates H.J."/>
            <person name="Dunwell J.M."/>
            <person name="Nellist C.F."/>
            <person name="Harrison R.J."/>
        </authorList>
    </citation>
    <scope>NUCLEOTIDE SEQUENCE [LARGE SCALE GENOMIC DNA]</scope>
    <source>
        <strain evidence="4 6">SCRP249</strain>
        <strain evidence="3 8">SCRP324</strain>
        <strain evidence="5 7">SCRP333</strain>
    </source>
</reference>
<dbReference type="Proteomes" id="UP000435112">
    <property type="component" value="Unassembled WGS sequence"/>
</dbReference>
<dbReference type="OrthoDB" id="118377at2759"/>